<protein>
    <recommendedName>
        <fullName evidence="4">Lipoprotein</fullName>
    </recommendedName>
</protein>
<organism evidence="2 3">
    <name type="scientific">Cereibacter azotoformans</name>
    <dbReference type="NCBI Taxonomy" id="43057"/>
    <lineage>
        <taxon>Bacteria</taxon>
        <taxon>Pseudomonadati</taxon>
        <taxon>Pseudomonadota</taxon>
        <taxon>Alphaproteobacteria</taxon>
        <taxon>Rhodobacterales</taxon>
        <taxon>Paracoccaceae</taxon>
        <taxon>Cereibacter</taxon>
    </lineage>
</organism>
<sequence length="203" mass="22269">MRHFLFCVAFLALAACGGAEPVWAPDEQVTRAQFVSDEPTSITLFTVTRVMDGAGAHSGLLINGSQVIMFDPAGSWHHPALPERNDVHFGVTPKVVSYYIDYHARETFDVHEQTVLVSPDIAETVMRRAMAYGAVPKANCARAISTILHGTPGMEQIGVTWFPNRLRAEFDKLPGVTTRTIRDDDADDNHGVLIVQQGDPRLG</sequence>
<keyword evidence="3" id="KW-1185">Reference proteome</keyword>
<evidence type="ECO:0000256" key="1">
    <source>
        <dbReference type="SAM" id="SignalP"/>
    </source>
</evidence>
<feature type="signal peptide" evidence="1">
    <location>
        <begin position="1"/>
        <end position="24"/>
    </location>
</feature>
<feature type="chain" id="PRO_5015445537" description="Lipoprotein" evidence="1">
    <location>
        <begin position="25"/>
        <end position="203"/>
    </location>
</feature>
<evidence type="ECO:0000313" key="3">
    <source>
        <dbReference type="Proteomes" id="UP000244060"/>
    </source>
</evidence>
<evidence type="ECO:0000313" key="2">
    <source>
        <dbReference type="EMBL" id="PTR18414.1"/>
    </source>
</evidence>
<comment type="caution">
    <text evidence="2">The sequence shown here is derived from an EMBL/GenBank/DDBJ whole genome shotgun (WGS) entry which is preliminary data.</text>
</comment>
<dbReference type="Proteomes" id="UP000244060">
    <property type="component" value="Unassembled WGS sequence"/>
</dbReference>
<dbReference type="RefSeq" id="WP_011909417.1">
    <property type="nucleotide sequence ID" value="NZ_CP089965.1"/>
</dbReference>
<proteinExistence type="predicted"/>
<evidence type="ECO:0008006" key="4">
    <source>
        <dbReference type="Google" id="ProtNLM"/>
    </source>
</evidence>
<keyword evidence="1" id="KW-0732">Signal</keyword>
<dbReference type="EMBL" id="QAOT01000008">
    <property type="protein sequence ID" value="PTR18414.1"/>
    <property type="molecule type" value="Genomic_DNA"/>
</dbReference>
<dbReference type="PROSITE" id="PS51257">
    <property type="entry name" value="PROKAR_LIPOPROTEIN"/>
    <property type="match status" value="1"/>
</dbReference>
<accession>A0A2T5K7K9</accession>
<dbReference type="AlphaFoldDB" id="A0A2T5K7K9"/>
<name>A0A2T5K7K9_9RHOB</name>
<dbReference type="OrthoDB" id="7666390at2"/>
<gene>
    <name evidence="2" type="ORF">C8J28_108135</name>
</gene>
<reference evidence="2 3" key="1">
    <citation type="submission" date="2018-04" db="EMBL/GenBank/DDBJ databases">
        <title>Genomic Encyclopedia of Type Strains, Phase III (KMG-III): the genomes of soil and plant-associated and newly described type strains.</title>
        <authorList>
            <person name="Whitman W."/>
        </authorList>
    </citation>
    <scope>NUCLEOTIDE SEQUENCE [LARGE SCALE GENOMIC DNA]</scope>
    <source>
        <strain evidence="2 3">KA25</strain>
    </source>
</reference>